<keyword evidence="3" id="KW-1185">Reference proteome</keyword>
<gene>
    <name evidence="2" type="ORF">AWB67_01100</name>
</gene>
<evidence type="ECO:0000256" key="1">
    <source>
        <dbReference type="SAM" id="MobiDB-lite"/>
    </source>
</evidence>
<feature type="region of interest" description="Disordered" evidence="1">
    <location>
        <begin position="1"/>
        <end position="22"/>
    </location>
</feature>
<reference evidence="2" key="1">
    <citation type="submission" date="2016-01" db="EMBL/GenBank/DDBJ databases">
        <authorList>
            <person name="Peeters C."/>
        </authorList>
    </citation>
    <scope>NUCLEOTIDE SEQUENCE [LARGE SCALE GENOMIC DNA]</scope>
    <source>
        <strain evidence="2">LMG 22937</strain>
    </source>
</reference>
<evidence type="ECO:0000313" key="2">
    <source>
        <dbReference type="EMBL" id="SAL26766.1"/>
    </source>
</evidence>
<name>A0A158G3W9_9BURK</name>
<protein>
    <submittedName>
        <fullName evidence="2">Uncharacterized protein</fullName>
    </submittedName>
</protein>
<evidence type="ECO:0000313" key="3">
    <source>
        <dbReference type="Proteomes" id="UP000054925"/>
    </source>
</evidence>
<dbReference type="OrthoDB" id="9104263at2"/>
<organism evidence="2 3">
    <name type="scientific">Caballeronia terrestris</name>
    <dbReference type="NCBI Taxonomy" id="1226301"/>
    <lineage>
        <taxon>Bacteria</taxon>
        <taxon>Pseudomonadati</taxon>
        <taxon>Pseudomonadota</taxon>
        <taxon>Betaproteobacteria</taxon>
        <taxon>Burkholderiales</taxon>
        <taxon>Burkholderiaceae</taxon>
        <taxon>Caballeronia</taxon>
    </lineage>
</organism>
<comment type="caution">
    <text evidence="2">The sequence shown here is derived from an EMBL/GenBank/DDBJ whole genome shotgun (WGS) entry which is preliminary data.</text>
</comment>
<proteinExistence type="predicted"/>
<dbReference type="EMBL" id="FCOL02000004">
    <property type="protein sequence ID" value="SAL26766.1"/>
    <property type="molecule type" value="Genomic_DNA"/>
</dbReference>
<accession>A0A158G3W9</accession>
<dbReference type="RefSeq" id="WP_087655213.1">
    <property type="nucleotide sequence ID" value="NZ_FCOL02000004.1"/>
</dbReference>
<dbReference type="Proteomes" id="UP000054925">
    <property type="component" value="Unassembled WGS sequence"/>
</dbReference>
<sequence length="101" mass="10406">MTVGNATFSPNNAGFNGGGGVGSNGLSSQKIAELMAKVLEKQNQDVSQKMQAAEGADEKQGNVAMVKLQQATGALNNTQSLATAMITGFNDTQKDTAKATR</sequence>
<dbReference type="AlphaFoldDB" id="A0A158G3W9"/>